<dbReference type="Proteomes" id="UP000006362">
    <property type="component" value="Chromosome"/>
</dbReference>
<name>E8T1Z4_THEA1</name>
<dbReference type="EMBL" id="CP002444">
    <property type="protein sequence ID" value="ADU96889.1"/>
    <property type="molecule type" value="Genomic_DNA"/>
</dbReference>
<dbReference type="SUPFAM" id="SSF55326">
    <property type="entry name" value="PurM N-terminal domain-like"/>
    <property type="match status" value="1"/>
</dbReference>
<gene>
    <name evidence="4" type="ordered locus">Theam_0922</name>
</gene>
<dbReference type="CDD" id="cd02197">
    <property type="entry name" value="HypE"/>
    <property type="match status" value="1"/>
</dbReference>
<dbReference type="KEGG" id="tam:Theam_0922"/>
<evidence type="ECO:0000313" key="4">
    <source>
        <dbReference type="EMBL" id="ADU96889.1"/>
    </source>
</evidence>
<dbReference type="Pfam" id="PF02769">
    <property type="entry name" value="AIRS_C"/>
    <property type="match status" value="1"/>
</dbReference>
<evidence type="ECO:0000259" key="3">
    <source>
        <dbReference type="Pfam" id="PF02769"/>
    </source>
</evidence>
<dbReference type="SUPFAM" id="SSF56042">
    <property type="entry name" value="PurM C-terminal domain-like"/>
    <property type="match status" value="1"/>
</dbReference>
<dbReference type="PANTHER" id="PTHR30303">
    <property type="entry name" value="HYDROGENASE ISOENZYMES FORMATION PROTEIN HYPE"/>
    <property type="match status" value="1"/>
</dbReference>
<dbReference type="InterPro" id="IPR011854">
    <property type="entry name" value="HypE"/>
</dbReference>
<evidence type="ECO:0000256" key="1">
    <source>
        <dbReference type="ARBA" id="ARBA00006243"/>
    </source>
</evidence>
<dbReference type="InterPro" id="IPR036676">
    <property type="entry name" value="PurM-like_C_sf"/>
</dbReference>
<dbReference type="InterPro" id="IPR036921">
    <property type="entry name" value="PurM-like_N_sf"/>
</dbReference>
<protein>
    <submittedName>
        <fullName evidence="4">Hydrogenase expression/formation protein HypE</fullName>
    </submittedName>
</protein>
<keyword evidence="5" id="KW-1185">Reference proteome</keyword>
<dbReference type="HOGENOM" id="CLU_049733_0_0_0"/>
<dbReference type="RefSeq" id="WP_013537675.1">
    <property type="nucleotide sequence ID" value="NC_014926.1"/>
</dbReference>
<dbReference type="InterPro" id="IPR010918">
    <property type="entry name" value="PurM-like_C_dom"/>
</dbReference>
<evidence type="ECO:0000259" key="2">
    <source>
        <dbReference type="Pfam" id="PF00586"/>
    </source>
</evidence>
<sequence length="329" mass="35459">MEFVEIGHGSGGKLTRELIENLFLKYFGSPELHTLSDASYLNLGSSELAFTTDSFVVKPHFFPGGDIGKLSVAGTVNDLTVSGAEPKFLTAAFIIEEGYPLKDLERIVASMAETARSAGVSIVAGDTKVVEKGKCDGVFINTSGVGRVVRRLSPSLAKPGDLVIVTGYLGDHGIAISLAREEFEVETPLESDCAPLNGLLTPLFELPGLRFMRDPTRGGVATVLIEFSESSGLGVELWEESLPVRDEVKFICDMLGYDPLYLANEGKAVVVVSEEDADKALELLKSHPLGEHAAVIGRVTDFPQVLLKTRVGGIRRLELLEEDPLPRIC</sequence>
<dbReference type="Gene3D" id="3.30.1330.10">
    <property type="entry name" value="PurM-like, N-terminal domain"/>
    <property type="match status" value="1"/>
</dbReference>
<dbReference type="InterPro" id="IPR016188">
    <property type="entry name" value="PurM-like_N"/>
</dbReference>
<reference evidence="4" key="1">
    <citation type="submission" date="2011-01" db="EMBL/GenBank/DDBJ databases">
        <title>Complete sequence of chromosome of Thermovibrio ammonificans HB-1.</title>
        <authorList>
            <consortium name="US DOE Joint Genome Institute"/>
            <person name="Lucas S."/>
            <person name="Copeland A."/>
            <person name="Lapidus A."/>
            <person name="Cheng J.-F."/>
            <person name="Goodwin L."/>
            <person name="Pitluck S."/>
            <person name="Davenport K."/>
            <person name="Detter J.C."/>
            <person name="Han C."/>
            <person name="Tapia R."/>
            <person name="Land M."/>
            <person name="Hauser L."/>
            <person name="Kyrpides N."/>
            <person name="Ivanova N."/>
            <person name="Ovchinnikova G."/>
            <person name="Vetriani C."/>
            <person name="Woyke T."/>
        </authorList>
    </citation>
    <scope>NUCLEOTIDE SEQUENCE [LARGE SCALE GENOMIC DNA]</scope>
    <source>
        <strain evidence="4">HB-1</strain>
    </source>
</reference>
<organism evidence="4 5">
    <name type="scientific">Thermovibrio ammonificans (strain DSM 15698 / JCM 12110 / HB-1)</name>
    <dbReference type="NCBI Taxonomy" id="648996"/>
    <lineage>
        <taxon>Bacteria</taxon>
        <taxon>Pseudomonadati</taxon>
        <taxon>Aquificota</taxon>
        <taxon>Aquificia</taxon>
        <taxon>Desulfurobacteriales</taxon>
        <taxon>Desulfurobacteriaceae</taxon>
        <taxon>Thermovibrio</taxon>
    </lineage>
</organism>
<dbReference type="STRING" id="648996.Theam_0922"/>
<dbReference type="GO" id="GO:0051604">
    <property type="term" value="P:protein maturation"/>
    <property type="evidence" value="ECO:0007669"/>
    <property type="project" value="TreeGrafter"/>
</dbReference>
<dbReference type="PIRSF" id="PIRSF005644">
    <property type="entry name" value="Hdrgns_mtr_HypE"/>
    <property type="match status" value="1"/>
</dbReference>
<evidence type="ECO:0000313" key="5">
    <source>
        <dbReference type="Proteomes" id="UP000006362"/>
    </source>
</evidence>
<dbReference type="AlphaFoldDB" id="E8T1Z4"/>
<dbReference type="PANTHER" id="PTHR30303:SF0">
    <property type="entry name" value="CARBAMOYL DEHYDRATASE HYPE"/>
    <property type="match status" value="1"/>
</dbReference>
<dbReference type="OrthoDB" id="9801934at2"/>
<dbReference type="NCBIfam" id="TIGR02124">
    <property type="entry name" value="hypE"/>
    <property type="match status" value="1"/>
</dbReference>
<dbReference type="eggNOG" id="COG0309">
    <property type="taxonomic scope" value="Bacteria"/>
</dbReference>
<proteinExistence type="inferred from homology"/>
<feature type="domain" description="PurM-like C-terminal" evidence="3">
    <location>
        <begin position="158"/>
        <end position="301"/>
    </location>
</feature>
<dbReference type="Gene3D" id="3.90.650.10">
    <property type="entry name" value="PurM-like C-terminal domain"/>
    <property type="match status" value="1"/>
</dbReference>
<accession>E8T1Z4</accession>
<dbReference type="Pfam" id="PF00586">
    <property type="entry name" value="AIRS"/>
    <property type="match status" value="1"/>
</dbReference>
<comment type="similarity">
    <text evidence="1">Belongs to the HypE family.</text>
</comment>
<feature type="domain" description="PurM-like N-terminal" evidence="2">
    <location>
        <begin position="37"/>
        <end position="148"/>
    </location>
</feature>